<sequence>MSGRVRRSWGAPPDLRARLGLRVPRLSDDASTANRGKITTRAEYEAMERGFCTSWNGANAGIKSVRAPTRGKGDTKDRCAWTTPHVLDERGQAVRMSLEDPWDVEEKREENGSAEREEVEAREERVVVSDDDMDDASVEYSDDEREDERDVSFSRDHDGAPREGYSRMATLA</sequence>
<keyword evidence="3" id="KW-1185">Reference proteome</keyword>
<proteinExistence type="predicted"/>
<feature type="compositionally biased region" description="Basic and acidic residues" evidence="1">
    <location>
        <begin position="148"/>
        <end position="165"/>
    </location>
</feature>
<feature type="compositionally biased region" description="Basic and acidic residues" evidence="1">
    <location>
        <begin position="104"/>
        <end position="116"/>
    </location>
</feature>
<dbReference type="EMBL" id="CP001325">
    <property type="protein sequence ID" value="ACO63141.1"/>
    <property type="molecule type" value="Genomic_DNA"/>
</dbReference>
<dbReference type="Proteomes" id="UP000002009">
    <property type="component" value="Chromosome 4"/>
</dbReference>
<organism evidence="2 3">
    <name type="scientific">Micromonas commoda (strain RCC299 / NOUM17 / CCMP2709)</name>
    <name type="common">Picoplanktonic green alga</name>
    <dbReference type="NCBI Taxonomy" id="296587"/>
    <lineage>
        <taxon>Eukaryota</taxon>
        <taxon>Viridiplantae</taxon>
        <taxon>Chlorophyta</taxon>
        <taxon>Mamiellophyceae</taxon>
        <taxon>Mamiellales</taxon>
        <taxon>Mamiellaceae</taxon>
        <taxon>Micromonas</taxon>
    </lineage>
</organism>
<feature type="compositionally biased region" description="Acidic residues" evidence="1">
    <location>
        <begin position="129"/>
        <end position="147"/>
    </location>
</feature>
<accession>C1E4L4</accession>
<evidence type="ECO:0000256" key="1">
    <source>
        <dbReference type="SAM" id="MobiDB-lite"/>
    </source>
</evidence>
<dbReference type="GeneID" id="8242767"/>
<dbReference type="InParanoid" id="C1E4L4"/>
<evidence type="ECO:0000313" key="2">
    <source>
        <dbReference type="EMBL" id="ACO63141.1"/>
    </source>
</evidence>
<gene>
    <name evidence="2" type="ORF">MICPUN_58080</name>
</gene>
<dbReference type="KEGG" id="mis:MICPUN_58080"/>
<dbReference type="RefSeq" id="XP_002501883.1">
    <property type="nucleotide sequence ID" value="XM_002501837.1"/>
</dbReference>
<name>C1E4L4_MICCC</name>
<protein>
    <submittedName>
        <fullName evidence="2">Uncharacterized protein</fullName>
    </submittedName>
</protein>
<feature type="region of interest" description="Disordered" evidence="1">
    <location>
        <begin position="97"/>
        <end position="172"/>
    </location>
</feature>
<dbReference type="AlphaFoldDB" id="C1E4L4"/>
<reference evidence="2 3" key="1">
    <citation type="journal article" date="2009" name="Science">
        <title>Green evolution and dynamic adaptations revealed by genomes of the marine picoeukaryotes Micromonas.</title>
        <authorList>
            <person name="Worden A.Z."/>
            <person name="Lee J.H."/>
            <person name="Mock T."/>
            <person name="Rouze P."/>
            <person name="Simmons M.P."/>
            <person name="Aerts A.L."/>
            <person name="Allen A.E."/>
            <person name="Cuvelier M.L."/>
            <person name="Derelle E."/>
            <person name="Everett M.V."/>
            <person name="Foulon E."/>
            <person name="Grimwood J."/>
            <person name="Gundlach H."/>
            <person name="Henrissat B."/>
            <person name="Napoli C."/>
            <person name="McDonald S.M."/>
            <person name="Parker M.S."/>
            <person name="Rombauts S."/>
            <person name="Salamov A."/>
            <person name="Von Dassow P."/>
            <person name="Badger J.H."/>
            <person name="Coutinho P.M."/>
            <person name="Demir E."/>
            <person name="Dubchak I."/>
            <person name="Gentemann C."/>
            <person name="Eikrem W."/>
            <person name="Gready J.E."/>
            <person name="John U."/>
            <person name="Lanier W."/>
            <person name="Lindquist E.A."/>
            <person name="Lucas S."/>
            <person name="Mayer K.F."/>
            <person name="Moreau H."/>
            <person name="Not F."/>
            <person name="Otillar R."/>
            <person name="Panaud O."/>
            <person name="Pangilinan J."/>
            <person name="Paulsen I."/>
            <person name="Piegu B."/>
            <person name="Poliakov A."/>
            <person name="Robbens S."/>
            <person name="Schmutz J."/>
            <person name="Toulza E."/>
            <person name="Wyss T."/>
            <person name="Zelensky A."/>
            <person name="Zhou K."/>
            <person name="Armbrust E.V."/>
            <person name="Bhattacharya D."/>
            <person name="Goodenough U.W."/>
            <person name="Van de Peer Y."/>
            <person name="Grigoriev I.V."/>
        </authorList>
    </citation>
    <scope>NUCLEOTIDE SEQUENCE [LARGE SCALE GENOMIC DNA]</scope>
    <source>
        <strain evidence="3">RCC299 / NOUM17</strain>
    </source>
</reference>
<evidence type="ECO:0000313" key="3">
    <source>
        <dbReference type="Proteomes" id="UP000002009"/>
    </source>
</evidence>